<dbReference type="Proteomes" id="UP000498740">
    <property type="component" value="Unassembled WGS sequence"/>
</dbReference>
<accession>A0A7J0D0S4</accession>
<dbReference type="InterPro" id="IPR018653">
    <property type="entry name" value="ScfR_C"/>
</dbReference>
<feature type="domain" description="Short-chain fatty acyl coenzyme A regulators C-terminal" evidence="1">
    <location>
        <begin position="21"/>
        <end position="76"/>
    </location>
</feature>
<protein>
    <recommendedName>
        <fullName evidence="1">Short-chain fatty acyl coenzyme A regulators C-terminal domain-containing protein</fullName>
    </recommendedName>
</protein>
<dbReference type="Pfam" id="PF09856">
    <property type="entry name" value="ScfRs"/>
    <property type="match status" value="1"/>
</dbReference>
<evidence type="ECO:0000313" key="2">
    <source>
        <dbReference type="EMBL" id="GFN08351.1"/>
    </source>
</evidence>
<dbReference type="EMBL" id="BLWD01000001">
    <property type="protein sequence ID" value="GFN08351.1"/>
    <property type="molecule type" value="Genomic_DNA"/>
</dbReference>
<evidence type="ECO:0000259" key="1">
    <source>
        <dbReference type="Pfam" id="PF09856"/>
    </source>
</evidence>
<gene>
    <name evidence="2" type="ORF">Smic_69070</name>
</gene>
<dbReference type="AlphaFoldDB" id="A0A7J0D0S4"/>
<comment type="caution">
    <text evidence="2">The sequence shown here is derived from an EMBL/GenBank/DDBJ whole genome shotgun (WGS) entry which is preliminary data.</text>
</comment>
<proteinExistence type="predicted"/>
<reference evidence="2 3" key="1">
    <citation type="submission" date="2020-05" db="EMBL/GenBank/DDBJ databases">
        <title>Whole genome shotgun sequence of Streptomyces microflavus NBRC 13062.</title>
        <authorList>
            <person name="Komaki H."/>
            <person name="Tamura T."/>
        </authorList>
    </citation>
    <scope>NUCLEOTIDE SEQUENCE [LARGE SCALE GENOMIC DNA]</scope>
    <source>
        <strain evidence="2 3">NBRC 13062</strain>
    </source>
</reference>
<sequence length="93" mass="9664">MSRTQPDVTRIGVRIIPGPGASLAHAEGMALDDPRSATPIGLGCRICERQDCAQRARPPAGGRPAVDPDRRTHVLYPVVADGLSAPPSGISGE</sequence>
<organism evidence="2 3">
    <name type="scientific">Streptomyces microflavus</name>
    <name type="common">Streptomyces lipmanii</name>
    <dbReference type="NCBI Taxonomy" id="1919"/>
    <lineage>
        <taxon>Bacteria</taxon>
        <taxon>Bacillati</taxon>
        <taxon>Actinomycetota</taxon>
        <taxon>Actinomycetes</taxon>
        <taxon>Kitasatosporales</taxon>
        <taxon>Streptomycetaceae</taxon>
        <taxon>Streptomyces</taxon>
    </lineage>
</organism>
<name>A0A7J0D0S4_STRMI</name>
<evidence type="ECO:0000313" key="3">
    <source>
        <dbReference type="Proteomes" id="UP000498740"/>
    </source>
</evidence>